<dbReference type="InterPro" id="IPR008979">
    <property type="entry name" value="Galactose-bd-like_sf"/>
</dbReference>
<dbReference type="EMBL" id="HG992337">
    <property type="protein sequence ID" value="CAE6792409.1"/>
    <property type="molecule type" value="Genomic_DNA"/>
</dbReference>
<feature type="domain" description="Peptidase S8/S53" evidence="10">
    <location>
        <begin position="80"/>
        <end position="446"/>
    </location>
</feature>
<keyword evidence="2 8" id="KW-0645">Protease</keyword>
<feature type="active site" description="Charge relay system" evidence="7">
    <location>
        <position position="376"/>
    </location>
</feature>
<evidence type="ECO:0000256" key="8">
    <source>
        <dbReference type="RuleBase" id="RU003355"/>
    </source>
</evidence>
<dbReference type="Gene3D" id="2.60.120.260">
    <property type="entry name" value="Galactose-binding domain-like"/>
    <property type="match status" value="1"/>
</dbReference>
<dbReference type="PROSITE" id="PS00138">
    <property type="entry name" value="SUBTILASE_SER"/>
    <property type="match status" value="1"/>
</dbReference>
<feature type="active site" description="Charge relay system" evidence="7">
    <location>
        <position position="127"/>
    </location>
</feature>
<comment type="similarity">
    <text evidence="1">Belongs to the peptidase S8 family. Furin subfamily.</text>
</comment>
<feature type="active site" description="Charge relay system" evidence="7">
    <location>
        <position position="89"/>
    </location>
</feature>
<evidence type="ECO:0000256" key="3">
    <source>
        <dbReference type="ARBA" id="ARBA00022729"/>
    </source>
</evidence>
<dbReference type="Pfam" id="PF00082">
    <property type="entry name" value="Peptidase_S8"/>
    <property type="match status" value="1"/>
</dbReference>
<evidence type="ECO:0000256" key="9">
    <source>
        <dbReference type="SAM" id="SignalP"/>
    </source>
</evidence>
<dbReference type="PANTHER" id="PTHR42884">
    <property type="entry name" value="PROPROTEIN CONVERTASE SUBTILISIN/KEXIN-RELATED"/>
    <property type="match status" value="1"/>
</dbReference>
<dbReference type="AlphaFoldDB" id="A0AAU9HWE6"/>
<dbReference type="InterPro" id="IPR015500">
    <property type="entry name" value="Peptidase_S8_subtilisin-rel"/>
</dbReference>
<organism evidence="12 13">
    <name type="scientific">Xanthomonas arboricola</name>
    <dbReference type="NCBI Taxonomy" id="56448"/>
    <lineage>
        <taxon>Bacteria</taxon>
        <taxon>Pseudomonadati</taxon>
        <taxon>Pseudomonadota</taxon>
        <taxon>Gammaproteobacteria</taxon>
        <taxon>Lysobacterales</taxon>
        <taxon>Lysobacteraceae</taxon>
        <taxon>Xanthomonas</taxon>
    </lineage>
</organism>
<evidence type="ECO:0000259" key="10">
    <source>
        <dbReference type="Pfam" id="PF00082"/>
    </source>
</evidence>
<dbReference type="CDD" id="cd04059">
    <property type="entry name" value="Peptidases_S8_Protein_convertases_Kexins_Furin-like"/>
    <property type="match status" value="1"/>
</dbReference>
<dbReference type="Gene3D" id="3.40.50.200">
    <property type="entry name" value="Peptidase S8/S53 domain"/>
    <property type="match status" value="1"/>
</dbReference>
<dbReference type="InterPro" id="IPR036852">
    <property type="entry name" value="Peptidase_S8/S53_dom_sf"/>
</dbReference>
<evidence type="ECO:0000313" key="12">
    <source>
        <dbReference type="EMBL" id="CAE6792382.1"/>
    </source>
</evidence>
<dbReference type="Pfam" id="PF01483">
    <property type="entry name" value="P_proprotein"/>
    <property type="match status" value="1"/>
</dbReference>
<dbReference type="InterPro" id="IPR022398">
    <property type="entry name" value="Peptidase_S8_His-AS"/>
</dbReference>
<dbReference type="GO" id="GO:0004252">
    <property type="term" value="F:serine-type endopeptidase activity"/>
    <property type="evidence" value="ECO:0007669"/>
    <property type="project" value="InterPro"/>
</dbReference>
<dbReference type="PRINTS" id="PR00723">
    <property type="entry name" value="SUBTILISIN"/>
</dbReference>
<name>A0AAU9HWE6_9XANT</name>
<dbReference type="GO" id="GO:0016020">
    <property type="term" value="C:membrane"/>
    <property type="evidence" value="ECO:0007669"/>
    <property type="project" value="TreeGrafter"/>
</dbReference>
<proteinExistence type="inferred from homology"/>
<evidence type="ECO:0000256" key="2">
    <source>
        <dbReference type="ARBA" id="ARBA00022670"/>
    </source>
</evidence>
<evidence type="ECO:0000259" key="11">
    <source>
        <dbReference type="Pfam" id="PF01483"/>
    </source>
</evidence>
<keyword evidence="6" id="KW-0106">Calcium</keyword>
<dbReference type="PANTHER" id="PTHR42884:SF14">
    <property type="entry name" value="NEUROENDOCRINE CONVERTASE 1"/>
    <property type="match status" value="1"/>
</dbReference>
<dbReference type="PROSITE" id="PS00137">
    <property type="entry name" value="SUBTILASE_HIS"/>
    <property type="match status" value="1"/>
</dbReference>
<dbReference type="SUPFAM" id="SSF52743">
    <property type="entry name" value="Subtilisin-like"/>
    <property type="match status" value="1"/>
</dbReference>
<evidence type="ECO:0000256" key="5">
    <source>
        <dbReference type="ARBA" id="ARBA00022825"/>
    </source>
</evidence>
<keyword evidence="4 8" id="KW-0378">Hydrolase</keyword>
<protein>
    <submittedName>
        <fullName evidence="12">Microbial serine proteinase</fullName>
    </submittedName>
</protein>
<dbReference type="InterPro" id="IPR034182">
    <property type="entry name" value="Kexin/furin"/>
</dbReference>
<dbReference type="InterPro" id="IPR000209">
    <property type="entry name" value="Peptidase_S8/S53_dom"/>
</dbReference>
<dbReference type="GO" id="GO:0005737">
    <property type="term" value="C:cytoplasm"/>
    <property type="evidence" value="ECO:0007669"/>
    <property type="project" value="UniProtKB-ARBA"/>
</dbReference>
<dbReference type="SUPFAM" id="SSF49785">
    <property type="entry name" value="Galactose-binding domain-like"/>
    <property type="match status" value="1"/>
</dbReference>
<sequence>MSCVRKHHRNAMVGALLIGAPLYTTMAAAPATALRTAADDPLVRYQWHISNQGQQVIGDIRPVAGVDMDVDVLHSLGIRGKGIRVGVVDDGLELGHEDLADNIIPNGSYNFETGSHDVTPIDTFLSHGTAVAGIVAAVGWNGRGGRGVAPEARLAGFDFDARDSSRNLASVRYAWGDGPEGRNIDIFNNSWGQPASFYLDFPQQEQASWAALMRSTRGGLGAVYVKIGGNDFLSLQMPDQDGNMRDLCGPRARASGVGCGLANLDPLNNLFDTITVASVDASGKRAAYSSPGSALWVSGLGGLIGMQRAFVPDPGERLPPDAVPFAYGPALVTTDLSSCSAGYNQDRGLDPANALDTSSSKIDPRCNYTARFNGTSAAAPTVSGVAALVLGVNPGLSARDVKYILATTARQVDPQQPRATYQGSVIDPGWITNAAGHRFSNWYGFGLVDGAEAVYKAGYFTPLPPVRDSQWLASTAAPSQIGGPARPAKQRIRITQAMKVEGVQLSLATSHRNPTDLRVVLESPSGTRSYVLTPFSALDASAYANTGFYIDLTSSNAFLDEKAQGVWTLEVTDMTEPAITAALQDFKLRILGH</sequence>
<dbReference type="GO" id="GO:0016485">
    <property type="term" value="P:protein processing"/>
    <property type="evidence" value="ECO:0007669"/>
    <property type="project" value="TreeGrafter"/>
</dbReference>
<keyword evidence="3 9" id="KW-0732">Signal</keyword>
<keyword evidence="5 8" id="KW-0720">Serine protease</keyword>
<dbReference type="InterPro" id="IPR023828">
    <property type="entry name" value="Peptidase_S8_Ser-AS"/>
</dbReference>
<dbReference type="InterPro" id="IPR023827">
    <property type="entry name" value="Peptidase_S8_Asp-AS"/>
</dbReference>
<dbReference type="Proteomes" id="UP000835242">
    <property type="component" value="Chromosome"/>
</dbReference>
<evidence type="ECO:0000256" key="7">
    <source>
        <dbReference type="PIRSR" id="PIRSR615500-1"/>
    </source>
</evidence>
<gene>
    <name evidence="12" type="primary">aspA_2</name>
    <name evidence="12" type="ORF">XA1314C_26600</name>
</gene>
<feature type="chain" id="PRO_5043289417" evidence="9">
    <location>
        <begin position="28"/>
        <end position="593"/>
    </location>
</feature>
<accession>A0AAU9HWE6</accession>
<reference evidence="12 13" key="1">
    <citation type="submission" date="2021-02" db="EMBL/GenBank/DDBJ databases">
        <authorList>
            <person name="Pothier F. J."/>
        </authorList>
    </citation>
    <scope>NUCLEOTIDE SEQUENCE [LARGE SCALE GENOMIC DNA]</scope>
    <source>
        <strain evidence="12 13">1314c</strain>
    </source>
</reference>
<evidence type="ECO:0000256" key="6">
    <source>
        <dbReference type="ARBA" id="ARBA00022837"/>
    </source>
</evidence>
<dbReference type="PROSITE" id="PS00136">
    <property type="entry name" value="SUBTILASE_ASP"/>
    <property type="match status" value="1"/>
</dbReference>
<dbReference type="InterPro" id="IPR002884">
    <property type="entry name" value="P_dom"/>
</dbReference>
<evidence type="ECO:0000313" key="13">
    <source>
        <dbReference type="Proteomes" id="UP000835242"/>
    </source>
</evidence>
<evidence type="ECO:0000256" key="4">
    <source>
        <dbReference type="ARBA" id="ARBA00022801"/>
    </source>
</evidence>
<evidence type="ECO:0000256" key="1">
    <source>
        <dbReference type="ARBA" id="ARBA00005325"/>
    </source>
</evidence>
<feature type="signal peptide" evidence="9">
    <location>
        <begin position="1"/>
        <end position="27"/>
    </location>
</feature>
<feature type="domain" description="P/Homo B" evidence="11">
    <location>
        <begin position="500"/>
        <end position="590"/>
    </location>
</feature>
<dbReference type="GO" id="GO:0012505">
    <property type="term" value="C:endomembrane system"/>
    <property type="evidence" value="ECO:0007669"/>
    <property type="project" value="UniProtKB-ARBA"/>
</dbReference>
<dbReference type="EMBL" id="HG992337">
    <property type="protein sequence ID" value="CAE6792382.1"/>
    <property type="molecule type" value="Genomic_DNA"/>
</dbReference>